<evidence type="ECO:0000313" key="2">
    <source>
        <dbReference type="Proteomes" id="UP001163603"/>
    </source>
</evidence>
<gene>
    <name evidence="1" type="ORF">Pint_12837</name>
</gene>
<name>A0ACC0Y567_9ROSI</name>
<reference evidence="2" key="1">
    <citation type="journal article" date="2023" name="G3 (Bethesda)">
        <title>Genome assembly and association tests identify interacting loci associated with vigor, precocity, and sex in interspecific pistachio rootstocks.</title>
        <authorList>
            <person name="Palmer W."/>
            <person name="Jacygrad E."/>
            <person name="Sagayaradj S."/>
            <person name="Cavanaugh K."/>
            <person name="Han R."/>
            <person name="Bertier L."/>
            <person name="Beede B."/>
            <person name="Kafkas S."/>
            <person name="Golino D."/>
            <person name="Preece J."/>
            <person name="Michelmore R."/>
        </authorList>
    </citation>
    <scope>NUCLEOTIDE SEQUENCE [LARGE SCALE GENOMIC DNA]</scope>
</reference>
<keyword evidence="2" id="KW-1185">Reference proteome</keyword>
<dbReference type="EMBL" id="CM047743">
    <property type="protein sequence ID" value="KAJ0030239.1"/>
    <property type="molecule type" value="Genomic_DNA"/>
</dbReference>
<dbReference type="Proteomes" id="UP001163603">
    <property type="component" value="Chromosome 8"/>
</dbReference>
<protein>
    <submittedName>
        <fullName evidence="1">Uncharacterized protein</fullName>
    </submittedName>
</protein>
<organism evidence="1 2">
    <name type="scientific">Pistacia integerrima</name>
    <dbReference type="NCBI Taxonomy" id="434235"/>
    <lineage>
        <taxon>Eukaryota</taxon>
        <taxon>Viridiplantae</taxon>
        <taxon>Streptophyta</taxon>
        <taxon>Embryophyta</taxon>
        <taxon>Tracheophyta</taxon>
        <taxon>Spermatophyta</taxon>
        <taxon>Magnoliopsida</taxon>
        <taxon>eudicotyledons</taxon>
        <taxon>Gunneridae</taxon>
        <taxon>Pentapetalae</taxon>
        <taxon>rosids</taxon>
        <taxon>malvids</taxon>
        <taxon>Sapindales</taxon>
        <taxon>Anacardiaceae</taxon>
        <taxon>Pistacia</taxon>
    </lineage>
</organism>
<evidence type="ECO:0000313" key="1">
    <source>
        <dbReference type="EMBL" id="KAJ0030239.1"/>
    </source>
</evidence>
<accession>A0ACC0Y567</accession>
<proteinExistence type="predicted"/>
<sequence length="111" mass="12685">MKWELQRVIMYSLDVPLSIDIKRLVQGGPLIKYEHDGCPRIGVMPRYGDADSIQWFNVKPNCTFHIINCFEDSEEVVVWGCRALESVIPGPNLALNKSEWFSGKFRRAGIS</sequence>
<comment type="caution">
    <text evidence="1">The sequence shown here is derived from an EMBL/GenBank/DDBJ whole genome shotgun (WGS) entry which is preliminary data.</text>
</comment>